<name>A0AA35NP95_SACK1</name>
<dbReference type="Pfam" id="PF13862">
    <property type="entry name" value="BCCIP"/>
    <property type="match status" value="1"/>
</dbReference>
<dbReference type="GO" id="GO:0015031">
    <property type="term" value="P:protein transport"/>
    <property type="evidence" value="ECO:0007669"/>
    <property type="project" value="UniProtKB-KW"/>
</dbReference>
<dbReference type="PANTHER" id="PTHR13261:SF0">
    <property type="entry name" value="BRCA2 AND CDKN1A-INTERACTING PROTEIN"/>
    <property type="match status" value="1"/>
</dbReference>
<dbReference type="Proteomes" id="UP001162087">
    <property type="component" value="Chromosome 4"/>
</dbReference>
<sequence length="285" mass="32856">MEQVIKLNDLKNRKRRNTEEEEENGTDESEIDISSTDSEDEEERNVEEEIVNIDFDFFGGNPDVDFHALKNLSRQLFGPQESTRIQLSSLADLILGSPTTTIKTDGKESDPYCFLSFVDFKANRNSDYAKYLQKVDMRLSTFFKTISDSGNKNCALVISERLINMPPEVVPPLYKITLEDVTAALGDDKHYDFYVIVTRKYEVNFDTDDDAGSGKKDKNRDERSKKRVKADEVDYFHEEDRFFEKHAKIHFESEAKRGVISSYMILDHEGLVKGINELESEISTW</sequence>
<protein>
    <submittedName>
        <fullName evidence="1">Uncharacterized protein</fullName>
    </submittedName>
</protein>
<dbReference type="GO" id="GO:0005634">
    <property type="term" value="C:nucleus"/>
    <property type="evidence" value="ECO:0007669"/>
    <property type="project" value="UniProtKB-SubCell"/>
</dbReference>
<evidence type="ECO:0000313" key="2">
    <source>
        <dbReference type="Proteomes" id="UP001162087"/>
    </source>
</evidence>
<dbReference type="PIRSF" id="PIRSF028983">
    <property type="entry name" value="BCP1"/>
    <property type="match status" value="1"/>
</dbReference>
<evidence type="ECO:0000313" key="1">
    <source>
        <dbReference type="EMBL" id="CAI4059004.1"/>
    </source>
</evidence>
<dbReference type="OrthoDB" id="27543at2759"/>
<organism evidence="1 2">
    <name type="scientific">Saccharomyces kudriavzevii (strain ATCC MYA-4449 / AS 2.2408 / CBS 8840 / NBRC 1802 / NCYC 2889)</name>
    <name type="common">Yeast</name>
    <dbReference type="NCBI Taxonomy" id="226230"/>
    <lineage>
        <taxon>Eukaryota</taxon>
        <taxon>Fungi</taxon>
        <taxon>Dikarya</taxon>
        <taxon>Ascomycota</taxon>
        <taxon>Saccharomycotina</taxon>
        <taxon>Saccharomycetes</taxon>
        <taxon>Saccharomycetales</taxon>
        <taxon>Saccharomycetaceae</taxon>
        <taxon>Saccharomyces</taxon>
    </lineage>
</organism>
<gene>
    <name evidence="1" type="primary">SKDI04G5700</name>
    <name evidence="1" type="ORF">SKDI_04G5700</name>
</gene>
<dbReference type="PANTHER" id="PTHR13261">
    <property type="entry name" value="BRCA2 AND CDKN1A INTERACTING PROTEIN"/>
    <property type="match status" value="1"/>
</dbReference>
<reference evidence="1" key="1">
    <citation type="submission" date="2022-10" db="EMBL/GenBank/DDBJ databases">
        <authorList>
            <person name="Byrne P K."/>
        </authorList>
    </citation>
    <scope>NUCLEOTIDE SEQUENCE</scope>
    <source>
        <strain evidence="1">IFO1802</strain>
    </source>
</reference>
<accession>A0AA35NP95</accession>
<keyword evidence="2" id="KW-1185">Reference proteome</keyword>
<dbReference type="InterPro" id="IPR025602">
    <property type="entry name" value="BCP1_family"/>
</dbReference>
<proteinExistence type="predicted"/>
<dbReference type="EMBL" id="OX365899">
    <property type="protein sequence ID" value="CAI4059004.1"/>
    <property type="molecule type" value="Genomic_DNA"/>
</dbReference>